<feature type="active site" description="Nucleophile" evidence="2">
    <location>
        <position position="121"/>
    </location>
</feature>
<feature type="chain" id="PRO_5039634454" evidence="3">
    <location>
        <begin position="23"/>
        <end position="405"/>
    </location>
</feature>
<keyword evidence="3" id="KW-0732">Signal</keyword>
<keyword evidence="1 2" id="KW-0443">Lipid metabolism</keyword>
<feature type="short sequence motif" description="DGA/G" evidence="2">
    <location>
        <begin position="265"/>
        <end position="267"/>
    </location>
</feature>
<keyword evidence="2" id="KW-0378">Hydrolase</keyword>
<dbReference type="Pfam" id="PF01734">
    <property type="entry name" value="Patatin"/>
    <property type="match status" value="1"/>
</dbReference>
<protein>
    <submittedName>
        <fullName evidence="5">Patatin-like phospholipase family protein</fullName>
    </submittedName>
</protein>
<evidence type="ECO:0000313" key="5">
    <source>
        <dbReference type="EMBL" id="MBK7425460.1"/>
    </source>
</evidence>
<proteinExistence type="predicted"/>
<keyword evidence="2" id="KW-0442">Lipid degradation</keyword>
<evidence type="ECO:0000256" key="3">
    <source>
        <dbReference type="SAM" id="SignalP"/>
    </source>
</evidence>
<feature type="domain" description="PNPLA" evidence="4">
    <location>
        <begin position="86"/>
        <end position="278"/>
    </location>
</feature>
<dbReference type="InterPro" id="IPR016035">
    <property type="entry name" value="Acyl_Trfase/lysoPLipase"/>
</dbReference>
<evidence type="ECO:0000256" key="1">
    <source>
        <dbReference type="ARBA" id="ARBA00023098"/>
    </source>
</evidence>
<evidence type="ECO:0000256" key="2">
    <source>
        <dbReference type="PROSITE-ProRule" id="PRU01161"/>
    </source>
</evidence>
<dbReference type="AlphaFoldDB" id="A0A9D7FHW8"/>
<dbReference type="InterPro" id="IPR002641">
    <property type="entry name" value="PNPLA_dom"/>
</dbReference>
<feature type="signal peptide" evidence="3">
    <location>
        <begin position="1"/>
        <end position="22"/>
    </location>
</feature>
<dbReference type="Gene3D" id="3.40.1090.10">
    <property type="entry name" value="Cytosolic phospholipase A2 catalytic domain"/>
    <property type="match status" value="1"/>
</dbReference>
<sequence length="405" mass="43276">MKTTSLGLIAAAFLLIQGCSMAPPRLPAVPSESTAKAEIPGMPGVRFVAGGDTSEITRSALDALRREQEYFVAQGHKGPLPPAVFLAISGGGDNGAFTAGLLNAWTATGTRPEFKLVTGISTGALIAPFAFLGPKYVAALKEVYTTISPKDVMAPRGFITGVLSDAMADNAPLMVLTRKSVNEELLKEIAAEYAKGRFLLVATADLDARRPIIWDMGKIASYGGPSALDLFVKVMIASASIPGGFPPMMIDVEVDGKPYQEMHVDGGIMAQVFAYPAGLRLNKMASSIGVTRERRLYVIRNARLDPDWANVERSTMSISARSVASLIHSQGIGDLYRIYATAERDDVDFNLGFIPSSFKAVHKEEFDTDYMRALYSTGYDMALKGFPWAKAPPGFALPGAPAAGK</sequence>
<feature type="active site" description="Proton acceptor" evidence="2">
    <location>
        <position position="265"/>
    </location>
</feature>
<evidence type="ECO:0000259" key="4">
    <source>
        <dbReference type="PROSITE" id="PS51635"/>
    </source>
</evidence>
<dbReference type="PROSITE" id="PS51257">
    <property type="entry name" value="PROKAR_LIPOPROTEIN"/>
    <property type="match status" value="1"/>
</dbReference>
<comment type="caution">
    <text evidence="5">The sequence shown here is derived from an EMBL/GenBank/DDBJ whole genome shotgun (WGS) entry which is preliminary data.</text>
</comment>
<name>A0A9D7FHW8_9RHOO</name>
<reference evidence="5" key="1">
    <citation type="submission" date="2020-10" db="EMBL/GenBank/DDBJ databases">
        <title>Connecting structure to function with the recovery of over 1000 high-quality activated sludge metagenome-assembled genomes encoding full-length rRNA genes using long-read sequencing.</title>
        <authorList>
            <person name="Singleton C.M."/>
            <person name="Petriglieri F."/>
            <person name="Kristensen J.M."/>
            <person name="Kirkegaard R.H."/>
            <person name="Michaelsen T.Y."/>
            <person name="Andersen M.H."/>
            <person name="Karst S.M."/>
            <person name="Dueholm M.S."/>
            <person name="Nielsen P.H."/>
            <person name="Albertsen M."/>
        </authorList>
    </citation>
    <scope>NUCLEOTIDE SEQUENCE</scope>
    <source>
        <strain evidence="5">EsbW_18-Q3-R4-48_MAXAC.044</strain>
    </source>
</reference>
<feature type="short sequence motif" description="GXSXG" evidence="2">
    <location>
        <begin position="119"/>
        <end position="123"/>
    </location>
</feature>
<dbReference type="GO" id="GO:0016787">
    <property type="term" value="F:hydrolase activity"/>
    <property type="evidence" value="ECO:0007669"/>
    <property type="project" value="UniProtKB-UniRule"/>
</dbReference>
<dbReference type="EMBL" id="JADJNC010000067">
    <property type="protein sequence ID" value="MBK7425460.1"/>
    <property type="molecule type" value="Genomic_DNA"/>
</dbReference>
<gene>
    <name evidence="5" type="ORF">IPJ48_21550</name>
</gene>
<organism evidence="5 6">
    <name type="scientific">Candidatus Propionivibrio dominans</name>
    <dbReference type="NCBI Taxonomy" id="2954373"/>
    <lineage>
        <taxon>Bacteria</taxon>
        <taxon>Pseudomonadati</taxon>
        <taxon>Pseudomonadota</taxon>
        <taxon>Betaproteobacteria</taxon>
        <taxon>Rhodocyclales</taxon>
        <taxon>Rhodocyclaceae</taxon>
        <taxon>Propionivibrio</taxon>
    </lineage>
</organism>
<dbReference type="Proteomes" id="UP000886602">
    <property type="component" value="Unassembled WGS sequence"/>
</dbReference>
<dbReference type="GO" id="GO:0016042">
    <property type="term" value="P:lipid catabolic process"/>
    <property type="evidence" value="ECO:0007669"/>
    <property type="project" value="UniProtKB-UniRule"/>
</dbReference>
<dbReference type="SUPFAM" id="SSF52151">
    <property type="entry name" value="FabD/lysophospholipase-like"/>
    <property type="match status" value="1"/>
</dbReference>
<dbReference type="PROSITE" id="PS51635">
    <property type="entry name" value="PNPLA"/>
    <property type="match status" value="1"/>
</dbReference>
<feature type="short sequence motif" description="GXGXXG" evidence="2">
    <location>
        <begin position="90"/>
        <end position="95"/>
    </location>
</feature>
<accession>A0A9D7FHW8</accession>
<evidence type="ECO:0000313" key="6">
    <source>
        <dbReference type="Proteomes" id="UP000886602"/>
    </source>
</evidence>